<reference evidence="1 2" key="1">
    <citation type="submission" date="2024-02" db="EMBL/GenBank/DDBJ databases">
        <authorList>
            <person name="Chen Y."/>
            <person name="Shah S."/>
            <person name="Dougan E. K."/>
            <person name="Thang M."/>
            <person name="Chan C."/>
        </authorList>
    </citation>
    <scope>NUCLEOTIDE SEQUENCE [LARGE SCALE GENOMIC DNA]</scope>
</reference>
<sequence length="149" mass="16524">MDTAIEQSRWLVDDEQGRRDKAYQLLASPYHPPLEEVKEVTAYIASPDGLWQSDRQKAFDKAVEVLAGLHPPNFVESVKAKAKELKFRLGRERAFQKAAMLSYGGGGCNHGGYNHGGYNNGGYNRGGYNQGGYNQGGYNGGSYGHHNRW</sequence>
<gene>
    <name evidence="1" type="ORF">CCMP2556_LOCUS4726</name>
</gene>
<accession>A0ABP0I6T4</accession>
<keyword evidence="2" id="KW-1185">Reference proteome</keyword>
<evidence type="ECO:0000313" key="1">
    <source>
        <dbReference type="EMBL" id="CAK8997128.1"/>
    </source>
</evidence>
<dbReference type="Proteomes" id="UP001642484">
    <property type="component" value="Unassembled WGS sequence"/>
</dbReference>
<protein>
    <submittedName>
        <fullName evidence="1">Uncharacterized protein</fullName>
    </submittedName>
</protein>
<dbReference type="EMBL" id="CAXAMN010001980">
    <property type="protein sequence ID" value="CAK8997128.1"/>
    <property type="molecule type" value="Genomic_DNA"/>
</dbReference>
<organism evidence="1 2">
    <name type="scientific">Durusdinium trenchii</name>
    <dbReference type="NCBI Taxonomy" id="1381693"/>
    <lineage>
        <taxon>Eukaryota</taxon>
        <taxon>Sar</taxon>
        <taxon>Alveolata</taxon>
        <taxon>Dinophyceae</taxon>
        <taxon>Suessiales</taxon>
        <taxon>Symbiodiniaceae</taxon>
        <taxon>Durusdinium</taxon>
    </lineage>
</organism>
<proteinExistence type="predicted"/>
<evidence type="ECO:0000313" key="2">
    <source>
        <dbReference type="Proteomes" id="UP001642484"/>
    </source>
</evidence>
<comment type="caution">
    <text evidence="1">The sequence shown here is derived from an EMBL/GenBank/DDBJ whole genome shotgun (WGS) entry which is preliminary data.</text>
</comment>
<name>A0ABP0I6T4_9DINO</name>